<dbReference type="EMBL" id="JABBNI010000011">
    <property type="protein sequence ID" value="NMM62229.1"/>
    <property type="molecule type" value="Genomic_DNA"/>
</dbReference>
<evidence type="ECO:0000259" key="4">
    <source>
        <dbReference type="Pfam" id="PF25954"/>
    </source>
</evidence>
<dbReference type="InterPro" id="IPR006143">
    <property type="entry name" value="RND_pump_MFP"/>
</dbReference>
<evidence type="ECO:0000256" key="1">
    <source>
        <dbReference type="ARBA" id="ARBA00009477"/>
    </source>
</evidence>
<evidence type="ECO:0000256" key="3">
    <source>
        <dbReference type="SAM" id="MobiDB-lite"/>
    </source>
</evidence>
<evidence type="ECO:0000259" key="5">
    <source>
        <dbReference type="Pfam" id="PF25973"/>
    </source>
</evidence>
<dbReference type="PANTHER" id="PTHR30469">
    <property type="entry name" value="MULTIDRUG RESISTANCE PROTEIN MDTA"/>
    <property type="match status" value="1"/>
</dbReference>
<dbReference type="Proteomes" id="UP000537131">
    <property type="component" value="Unassembled WGS sequence"/>
</dbReference>
<reference evidence="7 8" key="2">
    <citation type="submission" date="2020-06" db="EMBL/GenBank/DDBJ databases">
        <title>Complete Genome Sequence of Clostridium muelleri sp. nov. P21T, an Acid-Alcohol Producing Acetogen Isolated from Old Hay.</title>
        <authorList>
            <person name="Duncan K.E."/>
            <person name="Tanner R.S."/>
        </authorList>
    </citation>
    <scope>NUCLEOTIDE SEQUENCE [LARGE SCALE GENOMIC DNA]</scope>
    <source>
        <strain evidence="7 8">P21</strain>
    </source>
</reference>
<feature type="domain" description="YknX-like C-terminal permuted SH3-like" evidence="6">
    <location>
        <begin position="338"/>
        <end position="405"/>
    </location>
</feature>
<feature type="coiled-coil region" evidence="2">
    <location>
        <begin position="110"/>
        <end position="158"/>
    </location>
</feature>
<keyword evidence="2" id="KW-0175">Coiled coil</keyword>
<dbReference type="Pfam" id="PF25954">
    <property type="entry name" value="Beta-barrel_RND_2"/>
    <property type="match status" value="1"/>
</dbReference>
<name>A0A7Y0EEX4_9CLOT</name>
<evidence type="ECO:0000259" key="6">
    <source>
        <dbReference type="Pfam" id="PF25989"/>
    </source>
</evidence>
<comment type="similarity">
    <text evidence="1">Belongs to the membrane fusion protein (MFP) (TC 8.A.1) family.</text>
</comment>
<gene>
    <name evidence="7" type="ORF">HBE96_05920</name>
</gene>
<feature type="domain" description="CusB-like beta-barrel" evidence="4">
    <location>
        <begin position="259"/>
        <end position="329"/>
    </location>
</feature>
<evidence type="ECO:0000313" key="8">
    <source>
        <dbReference type="Proteomes" id="UP000537131"/>
    </source>
</evidence>
<dbReference type="Gene3D" id="2.40.50.100">
    <property type="match status" value="1"/>
</dbReference>
<feature type="compositionally biased region" description="Polar residues" evidence="3">
    <location>
        <begin position="405"/>
        <end position="419"/>
    </location>
</feature>
<feature type="region of interest" description="Disordered" evidence="3">
    <location>
        <begin position="401"/>
        <end position="430"/>
    </location>
</feature>
<dbReference type="GO" id="GO:1990281">
    <property type="term" value="C:efflux pump complex"/>
    <property type="evidence" value="ECO:0007669"/>
    <property type="project" value="TreeGrafter"/>
</dbReference>
<keyword evidence="8" id="KW-1185">Reference proteome</keyword>
<protein>
    <submittedName>
        <fullName evidence="7">Efflux RND transporter periplasmic adaptor subunit</fullName>
    </submittedName>
</protein>
<dbReference type="Pfam" id="PF25973">
    <property type="entry name" value="BSH_CzcB"/>
    <property type="match status" value="1"/>
</dbReference>
<feature type="compositionally biased region" description="Basic and acidic residues" evidence="3">
    <location>
        <begin position="420"/>
        <end position="430"/>
    </location>
</feature>
<evidence type="ECO:0000313" key="7">
    <source>
        <dbReference type="EMBL" id="NMM62229.1"/>
    </source>
</evidence>
<accession>A0A7Y0EEX4</accession>
<dbReference type="PANTHER" id="PTHR30469:SF33">
    <property type="entry name" value="SLR1207 PROTEIN"/>
    <property type="match status" value="1"/>
</dbReference>
<dbReference type="Gene3D" id="1.10.287.470">
    <property type="entry name" value="Helix hairpin bin"/>
    <property type="match status" value="1"/>
</dbReference>
<dbReference type="Gene3D" id="2.40.30.170">
    <property type="match status" value="1"/>
</dbReference>
<sequence>MKKIKKIAAFAVIILVVIGAIVVKNKMTSTGKNTGNAVKVNKTAVEVKIAKMVEKNTRDIYKATLEAYQQGMITSKISAKVISVTIENGQYVNSGDAIVTLDDTDIQNNLKSAQAQLKINEQQLNSTEQQLNSAQITMQKLQINLDDSQRNYDRQKTLFESGAISKSDFEAAETRLNNSKADYNSGNANIKITKVSIETSKASIEAQKVNIEKFKNDLSNVVIKAPISGVISDKAINVGQMVSPGTVLAKVNDTSSIYATIQVPQEKISDTKIGQSATVTVGGSDRVFHGKVQNIDLSADVASRVFNCKIKIDNNDKALYPGVYTKTELLSLEKTQVITTPVNVLVGNEGNYSVFINDNGKAKKQKVTIGETYDNKVEISSGIKDGDQIICTNTGTLQDGDEIEVTSSGNDDLSQTNSIQKDDLLQEGSK</sequence>
<dbReference type="InterPro" id="IPR058792">
    <property type="entry name" value="Beta-barrel_RND_2"/>
</dbReference>
<dbReference type="RefSeq" id="WP_169296836.1">
    <property type="nucleotide sequence ID" value="NZ_JABBNI010000011.1"/>
</dbReference>
<dbReference type="Pfam" id="PF25989">
    <property type="entry name" value="YknX_C"/>
    <property type="match status" value="1"/>
</dbReference>
<dbReference type="InterPro" id="IPR058647">
    <property type="entry name" value="BSH_CzcB-like"/>
</dbReference>
<dbReference type="NCBIfam" id="TIGR01730">
    <property type="entry name" value="RND_mfp"/>
    <property type="match status" value="1"/>
</dbReference>
<dbReference type="SUPFAM" id="SSF111369">
    <property type="entry name" value="HlyD-like secretion proteins"/>
    <property type="match status" value="2"/>
</dbReference>
<dbReference type="AlphaFoldDB" id="A0A7Y0EEX4"/>
<organism evidence="7 8">
    <name type="scientific">Clostridium muellerianum</name>
    <dbReference type="NCBI Taxonomy" id="2716538"/>
    <lineage>
        <taxon>Bacteria</taxon>
        <taxon>Bacillati</taxon>
        <taxon>Bacillota</taxon>
        <taxon>Clostridia</taxon>
        <taxon>Eubacteriales</taxon>
        <taxon>Clostridiaceae</taxon>
        <taxon>Clostridium</taxon>
    </lineage>
</organism>
<comment type="caution">
    <text evidence="7">The sequence shown here is derived from an EMBL/GenBank/DDBJ whole genome shotgun (WGS) entry which is preliminary data.</text>
</comment>
<dbReference type="Gene3D" id="2.40.420.20">
    <property type="match status" value="1"/>
</dbReference>
<proteinExistence type="inferred from homology"/>
<dbReference type="InterPro" id="IPR058637">
    <property type="entry name" value="YknX-like_C"/>
</dbReference>
<feature type="domain" description="CzcB-like barrel-sandwich hybrid" evidence="5">
    <location>
        <begin position="72"/>
        <end position="253"/>
    </location>
</feature>
<reference evidence="7 8" key="1">
    <citation type="submission" date="2020-04" db="EMBL/GenBank/DDBJ databases">
        <authorList>
            <person name="Doyle D.A."/>
        </authorList>
    </citation>
    <scope>NUCLEOTIDE SEQUENCE [LARGE SCALE GENOMIC DNA]</scope>
    <source>
        <strain evidence="7 8">P21</strain>
    </source>
</reference>
<evidence type="ECO:0000256" key="2">
    <source>
        <dbReference type="SAM" id="Coils"/>
    </source>
</evidence>
<dbReference type="GO" id="GO:0015562">
    <property type="term" value="F:efflux transmembrane transporter activity"/>
    <property type="evidence" value="ECO:0007669"/>
    <property type="project" value="TreeGrafter"/>
</dbReference>